<reference evidence="2" key="1">
    <citation type="submission" date="2016-05" db="EMBL/GenBank/DDBJ databases">
        <authorList>
            <person name="Naeem Raeece"/>
        </authorList>
    </citation>
    <scope>NUCLEOTIDE SEQUENCE [LARGE SCALE GENOMIC DNA]</scope>
</reference>
<accession>A0A1A8WWM3</accession>
<dbReference type="EMBL" id="FLQW01004298">
    <property type="protein sequence ID" value="SBS96763.1"/>
    <property type="molecule type" value="Genomic_DNA"/>
</dbReference>
<dbReference type="Proteomes" id="UP000078597">
    <property type="component" value="Unassembled WGS sequence"/>
</dbReference>
<evidence type="ECO:0000313" key="1">
    <source>
        <dbReference type="EMBL" id="SBS96763.1"/>
    </source>
</evidence>
<organism evidence="1 2">
    <name type="scientific">Plasmodium malariae</name>
    <dbReference type="NCBI Taxonomy" id="5858"/>
    <lineage>
        <taxon>Eukaryota</taxon>
        <taxon>Sar</taxon>
        <taxon>Alveolata</taxon>
        <taxon>Apicomplexa</taxon>
        <taxon>Aconoidasida</taxon>
        <taxon>Haemosporida</taxon>
        <taxon>Plasmodiidae</taxon>
        <taxon>Plasmodium</taxon>
        <taxon>Plasmodium (Plasmodium)</taxon>
    </lineage>
</organism>
<dbReference type="AlphaFoldDB" id="A0A1A8WWM3"/>
<protein>
    <submittedName>
        <fullName evidence="1">Uncharacterized protein</fullName>
    </submittedName>
</protein>
<gene>
    <name evidence="1" type="ORF">PMALA_056780</name>
</gene>
<proteinExistence type="predicted"/>
<name>A0A1A8WWM3_PLAMA</name>
<sequence>MTTREIQSIVHTYHTKKNFASSFINDHYKCNSSNDVKKKKKILKSHRREIEKGLNIKEVHIKWSYIYRQTCRQANRRTNERAKFLRIITAALSFFHALDELYERYHHYSGRKGYIINRSGEFKRKQLNLKNVDHD</sequence>
<evidence type="ECO:0000313" key="2">
    <source>
        <dbReference type="Proteomes" id="UP000078597"/>
    </source>
</evidence>